<dbReference type="InterPro" id="IPR050465">
    <property type="entry name" value="UPF0194_transport"/>
</dbReference>
<gene>
    <name evidence="4" type="ORF">SAMN05443662_0694</name>
</gene>
<comment type="subcellular location">
    <subcellularLocation>
        <location evidence="1">Cell envelope</location>
    </subcellularLocation>
</comment>
<dbReference type="STRING" id="364032.SAMN05443662_0694"/>
<dbReference type="PANTHER" id="PTHR32347:SF23">
    <property type="entry name" value="BLL5650 PROTEIN"/>
    <property type="match status" value="1"/>
</dbReference>
<proteinExistence type="predicted"/>
<dbReference type="Proteomes" id="UP000198461">
    <property type="component" value="Unassembled WGS sequence"/>
</dbReference>
<evidence type="ECO:0000313" key="5">
    <source>
        <dbReference type="Proteomes" id="UP000198461"/>
    </source>
</evidence>
<dbReference type="PRINTS" id="PR01490">
    <property type="entry name" value="RTXTOXIND"/>
</dbReference>
<dbReference type="PANTHER" id="PTHR32347">
    <property type="entry name" value="EFFLUX SYSTEM COMPONENT YKNX-RELATED"/>
    <property type="match status" value="1"/>
</dbReference>
<dbReference type="SUPFAM" id="SSF111369">
    <property type="entry name" value="HlyD-like secretion proteins"/>
    <property type="match status" value="2"/>
</dbReference>
<dbReference type="RefSeq" id="WP_074201009.1">
    <property type="nucleotide sequence ID" value="NZ_FSRE01000002.1"/>
</dbReference>
<name>A0A1N6ENQ0_9GAMM</name>
<sequence length="359" mass="39474">MKARWWALALVVVALSGAGWQYWHLHAEQQDDSTLLLNGRIEGDHLLAAAKQPGRVVELTRQEGEAVKKGQVLARLDDRQIRSRVTQAASAWHAAQAQYASAQTALEVLKKSVPLQVETAQAALSHAEAQASAAQAQHDQARREAARLAVLYRKKQISRDALEKAQLAEKTARAQWQVAQAAVIQTQKALNEARLGYERIRSEEAKVNAAHAAMLQAHAALEEAMSVLEDMTIRAPGDGTIVRRLAHVGEVLPAGSVLYEIVDLDALYFQGYIPEKALGRIQLGSIARVKVDALPGQSEEAVLRFMNQQAEFTPKEIQTPDERIKQVFAARFYLKRNPGHHYLPGMPADAEVPLAGGHE</sequence>
<organism evidence="4 5">
    <name type="scientific">Sulfurivirga caldicuralii</name>
    <dbReference type="NCBI Taxonomy" id="364032"/>
    <lineage>
        <taxon>Bacteria</taxon>
        <taxon>Pseudomonadati</taxon>
        <taxon>Pseudomonadota</taxon>
        <taxon>Gammaproteobacteria</taxon>
        <taxon>Thiotrichales</taxon>
        <taxon>Piscirickettsiaceae</taxon>
        <taxon>Sulfurivirga</taxon>
    </lineage>
</organism>
<dbReference type="EMBL" id="FSRE01000002">
    <property type="protein sequence ID" value="SIN84573.1"/>
    <property type="molecule type" value="Genomic_DNA"/>
</dbReference>
<dbReference type="Gene3D" id="2.40.30.170">
    <property type="match status" value="1"/>
</dbReference>
<feature type="coiled-coil region" evidence="3">
    <location>
        <begin position="117"/>
        <end position="144"/>
    </location>
</feature>
<keyword evidence="5" id="KW-1185">Reference proteome</keyword>
<dbReference type="GO" id="GO:0030313">
    <property type="term" value="C:cell envelope"/>
    <property type="evidence" value="ECO:0007669"/>
    <property type="project" value="UniProtKB-SubCell"/>
</dbReference>
<dbReference type="AlphaFoldDB" id="A0A1N6ENQ0"/>
<evidence type="ECO:0000256" key="3">
    <source>
        <dbReference type="SAM" id="Coils"/>
    </source>
</evidence>
<evidence type="ECO:0000256" key="1">
    <source>
        <dbReference type="ARBA" id="ARBA00004196"/>
    </source>
</evidence>
<evidence type="ECO:0000313" key="4">
    <source>
        <dbReference type="EMBL" id="SIN84573.1"/>
    </source>
</evidence>
<reference evidence="4 5" key="1">
    <citation type="submission" date="2016-11" db="EMBL/GenBank/DDBJ databases">
        <authorList>
            <person name="Jaros S."/>
            <person name="Januszkiewicz K."/>
            <person name="Wedrychowicz H."/>
        </authorList>
    </citation>
    <scope>NUCLEOTIDE SEQUENCE [LARGE SCALE GENOMIC DNA]</scope>
    <source>
        <strain evidence="4 5">DSM 17737</strain>
    </source>
</reference>
<accession>A0A1N6ENQ0</accession>
<keyword evidence="2 3" id="KW-0175">Coiled coil</keyword>
<dbReference type="Gene3D" id="2.40.50.100">
    <property type="match status" value="1"/>
</dbReference>
<protein>
    <submittedName>
        <fullName evidence="4">HlyD family secretion protein</fullName>
    </submittedName>
</protein>
<dbReference type="OrthoDB" id="9793801at2"/>
<dbReference type="Gene3D" id="1.10.287.470">
    <property type="entry name" value="Helix hairpin bin"/>
    <property type="match status" value="1"/>
</dbReference>
<evidence type="ECO:0000256" key="2">
    <source>
        <dbReference type="ARBA" id="ARBA00023054"/>
    </source>
</evidence>